<keyword evidence="4 5" id="KW-0413">Isomerase</keyword>
<dbReference type="Gene3D" id="3.10.50.40">
    <property type="match status" value="1"/>
</dbReference>
<comment type="catalytic activity">
    <reaction evidence="1 5 6">
        <text>[protein]-peptidylproline (omega=180) = [protein]-peptidylproline (omega=0)</text>
        <dbReference type="Rhea" id="RHEA:16237"/>
        <dbReference type="Rhea" id="RHEA-COMP:10747"/>
        <dbReference type="Rhea" id="RHEA-COMP:10748"/>
        <dbReference type="ChEBI" id="CHEBI:83833"/>
        <dbReference type="ChEBI" id="CHEBI:83834"/>
        <dbReference type="EC" id="5.2.1.8"/>
    </reaction>
</comment>
<comment type="similarity">
    <text evidence="2 6">Belongs to the FKBP-type PPIase family.</text>
</comment>
<feature type="chain" id="PRO_5015686915" description="Peptidyl-prolyl cis-trans isomerase" evidence="7">
    <location>
        <begin position="25"/>
        <end position="167"/>
    </location>
</feature>
<name>A0A2S9XLG9_9BACT</name>
<dbReference type="EC" id="5.2.1.8" evidence="6"/>
<reference evidence="9 10" key="1">
    <citation type="submission" date="2018-03" db="EMBL/GenBank/DDBJ databases">
        <title>Draft Genome Sequences of the Obligatory Marine Myxobacteria Enhygromyxa salina SWB007.</title>
        <authorList>
            <person name="Poehlein A."/>
            <person name="Moghaddam J.A."/>
            <person name="Harms H."/>
            <person name="Alanjari M."/>
            <person name="Koenig G.M."/>
            <person name="Daniel R."/>
            <person name="Schaeberle T.F."/>
        </authorList>
    </citation>
    <scope>NUCLEOTIDE SEQUENCE [LARGE SCALE GENOMIC DNA]</scope>
    <source>
        <strain evidence="9 10">SWB007</strain>
    </source>
</reference>
<dbReference type="SUPFAM" id="SSF54534">
    <property type="entry name" value="FKBP-like"/>
    <property type="match status" value="1"/>
</dbReference>
<evidence type="ECO:0000256" key="4">
    <source>
        <dbReference type="ARBA" id="ARBA00023235"/>
    </source>
</evidence>
<dbReference type="PANTHER" id="PTHR43811">
    <property type="entry name" value="FKBP-TYPE PEPTIDYL-PROLYL CIS-TRANS ISOMERASE FKPA"/>
    <property type="match status" value="1"/>
</dbReference>
<dbReference type="EMBL" id="PVNL01000147">
    <property type="protein sequence ID" value="PRP93687.1"/>
    <property type="molecule type" value="Genomic_DNA"/>
</dbReference>
<keyword evidence="3 5" id="KW-0697">Rotamase</keyword>
<dbReference type="AlphaFoldDB" id="A0A2S9XLG9"/>
<evidence type="ECO:0000256" key="1">
    <source>
        <dbReference type="ARBA" id="ARBA00000971"/>
    </source>
</evidence>
<dbReference type="InterPro" id="IPR046357">
    <property type="entry name" value="PPIase_dom_sf"/>
</dbReference>
<protein>
    <recommendedName>
        <fullName evidence="6">Peptidyl-prolyl cis-trans isomerase</fullName>
        <ecNumber evidence="6">5.2.1.8</ecNumber>
    </recommendedName>
</protein>
<sequence length="167" mass="18062">MSVVGSRRSPLILLAPLALLLACAKQPAPREAYEGTPLRAAINPDCDPEQLEDARGLPCVQIDVFAEGEGPLVADGEWLKVHYIVLLPDGTVLDSSHDRGKPLSVQLNQSGDVIDGMHLGLEGMRLGERRRFVVPPRLGYRGRKMPGVPPDANLTFLVELVGQRASP</sequence>
<evidence type="ECO:0000256" key="2">
    <source>
        <dbReference type="ARBA" id="ARBA00006577"/>
    </source>
</evidence>
<dbReference type="InterPro" id="IPR001179">
    <property type="entry name" value="PPIase_FKBP_dom"/>
</dbReference>
<organism evidence="9 10">
    <name type="scientific">Enhygromyxa salina</name>
    <dbReference type="NCBI Taxonomy" id="215803"/>
    <lineage>
        <taxon>Bacteria</taxon>
        <taxon>Pseudomonadati</taxon>
        <taxon>Myxococcota</taxon>
        <taxon>Polyangia</taxon>
        <taxon>Nannocystales</taxon>
        <taxon>Nannocystaceae</taxon>
        <taxon>Enhygromyxa</taxon>
    </lineage>
</organism>
<evidence type="ECO:0000313" key="9">
    <source>
        <dbReference type="EMBL" id="PRP93687.1"/>
    </source>
</evidence>
<evidence type="ECO:0000259" key="8">
    <source>
        <dbReference type="PROSITE" id="PS50059"/>
    </source>
</evidence>
<evidence type="ECO:0000313" key="10">
    <source>
        <dbReference type="Proteomes" id="UP000238823"/>
    </source>
</evidence>
<dbReference type="PANTHER" id="PTHR43811:SF19">
    <property type="entry name" value="39 KDA FK506-BINDING NUCLEAR PROTEIN"/>
    <property type="match status" value="1"/>
</dbReference>
<keyword evidence="7" id="KW-0732">Signal</keyword>
<gene>
    <name evidence="9" type="ORF">ENSA7_81150</name>
</gene>
<evidence type="ECO:0000256" key="6">
    <source>
        <dbReference type="RuleBase" id="RU003915"/>
    </source>
</evidence>
<dbReference type="PROSITE" id="PS50059">
    <property type="entry name" value="FKBP_PPIASE"/>
    <property type="match status" value="1"/>
</dbReference>
<accession>A0A2S9XLG9</accession>
<feature type="signal peptide" evidence="7">
    <location>
        <begin position="1"/>
        <end position="24"/>
    </location>
</feature>
<dbReference type="PROSITE" id="PS51257">
    <property type="entry name" value="PROKAR_LIPOPROTEIN"/>
    <property type="match status" value="1"/>
</dbReference>
<dbReference type="GO" id="GO:0003755">
    <property type="term" value="F:peptidyl-prolyl cis-trans isomerase activity"/>
    <property type="evidence" value="ECO:0007669"/>
    <property type="project" value="UniProtKB-UniRule"/>
</dbReference>
<dbReference type="Pfam" id="PF00254">
    <property type="entry name" value="FKBP_C"/>
    <property type="match status" value="1"/>
</dbReference>
<comment type="caution">
    <text evidence="9">The sequence shown here is derived from an EMBL/GenBank/DDBJ whole genome shotgun (WGS) entry which is preliminary data.</text>
</comment>
<evidence type="ECO:0000256" key="3">
    <source>
        <dbReference type="ARBA" id="ARBA00023110"/>
    </source>
</evidence>
<evidence type="ECO:0000256" key="5">
    <source>
        <dbReference type="PROSITE-ProRule" id="PRU00277"/>
    </source>
</evidence>
<dbReference type="Proteomes" id="UP000238823">
    <property type="component" value="Unassembled WGS sequence"/>
</dbReference>
<feature type="domain" description="PPIase FKBP-type" evidence="8">
    <location>
        <begin position="76"/>
        <end position="164"/>
    </location>
</feature>
<evidence type="ECO:0000256" key="7">
    <source>
        <dbReference type="SAM" id="SignalP"/>
    </source>
</evidence>
<proteinExistence type="inferred from homology"/>